<gene>
    <name evidence="3" type="ORF">NPE20_15185</name>
</gene>
<evidence type="ECO:0000313" key="3">
    <source>
        <dbReference type="EMBL" id="MCQ6959319.1"/>
    </source>
</evidence>
<dbReference type="InterPro" id="IPR028098">
    <property type="entry name" value="Glyco_trans_4-like_N"/>
</dbReference>
<dbReference type="CDD" id="cd03801">
    <property type="entry name" value="GT4_PimA-like"/>
    <property type="match status" value="1"/>
</dbReference>
<keyword evidence="4" id="KW-1185">Reference proteome</keyword>
<dbReference type="Gene3D" id="3.40.50.2000">
    <property type="entry name" value="Glycogen Phosphorylase B"/>
    <property type="match status" value="2"/>
</dbReference>
<sequence>MTIIHLLIGLGSGGAEHFVLELANQTKLQGYKVYVISISDIDIIKQKFIDNGITTISLGVNKPTQVVAGFKKLLAIVNDNKEVLIHAHMFHAAMFGCFIKLLKPSVPLVFTLNNNYVKRWYRRVILFLTRPLRNADIILSENSRQWYQKSDSVVISNGIDISRFQQPHNPPELFTILVVGRMEEQKNPFYFVDLVLLLKEEYSFIINVVGVGGLKDQLVKKIAENKIEDYFNFLGYRKDIPELLSQSHCLIMPSLWEGMPVALLEAGAAGVPVIATPVGSIPAILNNENSYVADVSTFHLAVKNVIDNYSLALKKALVLKKEVEGNYDIYSNSLRHMELYQKVFRKVIF</sequence>
<feature type="domain" description="Glycosyltransferase subfamily 4-like N-terminal" evidence="2">
    <location>
        <begin position="13"/>
        <end position="163"/>
    </location>
</feature>
<dbReference type="InterPro" id="IPR001296">
    <property type="entry name" value="Glyco_trans_1"/>
</dbReference>
<comment type="caution">
    <text evidence="3">The sequence shown here is derived from an EMBL/GenBank/DDBJ whole genome shotgun (WGS) entry which is preliminary data.</text>
</comment>
<evidence type="ECO:0000259" key="1">
    <source>
        <dbReference type="Pfam" id="PF00534"/>
    </source>
</evidence>
<dbReference type="SUPFAM" id="SSF53756">
    <property type="entry name" value="UDP-Glycosyltransferase/glycogen phosphorylase"/>
    <property type="match status" value="1"/>
</dbReference>
<protein>
    <submittedName>
        <fullName evidence="3">Glycosyltransferase family 4 protein</fullName>
    </submittedName>
</protein>
<reference evidence="3 4" key="1">
    <citation type="submission" date="2022-07" db="EMBL/GenBank/DDBJ databases">
        <title>Mucilaginibacter sp. JC4.</title>
        <authorList>
            <person name="Le V."/>
            <person name="Ko S.-R."/>
            <person name="Ahn C.-Y."/>
            <person name="Oh H.-M."/>
        </authorList>
    </citation>
    <scope>NUCLEOTIDE SEQUENCE [LARGE SCALE GENOMIC DNA]</scope>
    <source>
        <strain evidence="3 4">JC4</strain>
    </source>
</reference>
<dbReference type="PANTHER" id="PTHR12526">
    <property type="entry name" value="GLYCOSYLTRANSFERASE"/>
    <property type="match status" value="1"/>
</dbReference>
<evidence type="ECO:0000313" key="4">
    <source>
        <dbReference type="Proteomes" id="UP001204376"/>
    </source>
</evidence>
<evidence type="ECO:0000259" key="2">
    <source>
        <dbReference type="Pfam" id="PF13439"/>
    </source>
</evidence>
<proteinExistence type="predicted"/>
<dbReference type="Pfam" id="PF00534">
    <property type="entry name" value="Glycos_transf_1"/>
    <property type="match status" value="1"/>
</dbReference>
<name>A0ABT1T3Z4_9SPHI</name>
<organism evidence="3 4">
    <name type="scientific">Mucilaginibacter aquariorum</name>
    <dbReference type="NCBI Taxonomy" id="2967225"/>
    <lineage>
        <taxon>Bacteria</taxon>
        <taxon>Pseudomonadati</taxon>
        <taxon>Bacteroidota</taxon>
        <taxon>Sphingobacteriia</taxon>
        <taxon>Sphingobacteriales</taxon>
        <taxon>Sphingobacteriaceae</taxon>
        <taxon>Mucilaginibacter</taxon>
    </lineage>
</organism>
<dbReference type="EMBL" id="JANHOH010000003">
    <property type="protein sequence ID" value="MCQ6959319.1"/>
    <property type="molecule type" value="Genomic_DNA"/>
</dbReference>
<dbReference type="Pfam" id="PF13439">
    <property type="entry name" value="Glyco_transf_4"/>
    <property type="match status" value="1"/>
</dbReference>
<dbReference type="RefSeq" id="WP_256539516.1">
    <property type="nucleotide sequence ID" value="NZ_JANHOH010000003.1"/>
</dbReference>
<accession>A0ABT1T3Z4</accession>
<feature type="domain" description="Glycosyl transferase family 1" evidence="1">
    <location>
        <begin position="165"/>
        <end position="296"/>
    </location>
</feature>
<dbReference type="Proteomes" id="UP001204376">
    <property type="component" value="Unassembled WGS sequence"/>
</dbReference>